<gene>
    <name evidence="3" type="ORF">ACFQ21_28395</name>
</gene>
<comment type="caution">
    <text evidence="3">The sequence shown here is derived from an EMBL/GenBank/DDBJ whole genome shotgun (WGS) entry which is preliminary data.</text>
</comment>
<dbReference type="PANTHER" id="PTHR34606">
    <property type="entry name" value="BON DOMAIN-CONTAINING PROTEIN"/>
    <property type="match status" value="1"/>
</dbReference>
<evidence type="ECO:0000259" key="2">
    <source>
        <dbReference type="PROSITE" id="PS50914"/>
    </source>
</evidence>
<protein>
    <submittedName>
        <fullName evidence="3">BON domain-containing protein</fullName>
    </submittedName>
</protein>
<evidence type="ECO:0000313" key="4">
    <source>
        <dbReference type="Proteomes" id="UP001597112"/>
    </source>
</evidence>
<proteinExistence type="predicted"/>
<dbReference type="EMBL" id="JBHTKA010000015">
    <property type="protein sequence ID" value="MFD1003279.1"/>
    <property type="molecule type" value="Genomic_DNA"/>
</dbReference>
<dbReference type="RefSeq" id="WP_377585762.1">
    <property type="nucleotide sequence ID" value="NZ_JBHTKA010000015.1"/>
</dbReference>
<dbReference type="InterPro" id="IPR007055">
    <property type="entry name" value="BON_dom"/>
</dbReference>
<dbReference type="Proteomes" id="UP001597112">
    <property type="component" value="Unassembled WGS sequence"/>
</dbReference>
<organism evidence="3 4">
    <name type="scientific">Ohtaekwangia kribbensis</name>
    <dbReference type="NCBI Taxonomy" id="688913"/>
    <lineage>
        <taxon>Bacteria</taxon>
        <taxon>Pseudomonadati</taxon>
        <taxon>Bacteroidota</taxon>
        <taxon>Cytophagia</taxon>
        <taxon>Cytophagales</taxon>
        <taxon>Fulvivirgaceae</taxon>
        <taxon>Ohtaekwangia</taxon>
    </lineage>
</organism>
<dbReference type="PANTHER" id="PTHR34606:SF15">
    <property type="entry name" value="BON DOMAIN-CONTAINING PROTEIN"/>
    <property type="match status" value="1"/>
</dbReference>
<evidence type="ECO:0000256" key="1">
    <source>
        <dbReference type="SAM" id="MobiDB-lite"/>
    </source>
</evidence>
<name>A0ABW3KAI9_9BACT</name>
<accession>A0ABW3KAI9</accession>
<sequence>MRNYSQKTEAAYLTSIRQNNVTRGHYTEWEQPGTQRYRGDTGNAVNSPTGNRVNEGIYDGGYRGKGPRNYKRSDERIREMVCDLLCDDPYLDASDIEVEVKSGDVILTGSVHDCFAKQLAQDLAETVFGVVNIENRIHVNQDSANLQEQERVKPAIV</sequence>
<feature type="region of interest" description="Disordered" evidence="1">
    <location>
        <begin position="32"/>
        <end position="60"/>
    </location>
</feature>
<feature type="compositionally biased region" description="Polar residues" evidence="1">
    <location>
        <begin position="43"/>
        <end position="52"/>
    </location>
</feature>
<keyword evidence="4" id="KW-1185">Reference proteome</keyword>
<feature type="domain" description="BON" evidence="2">
    <location>
        <begin position="73"/>
        <end position="141"/>
    </location>
</feature>
<dbReference type="Gene3D" id="3.30.1340.30">
    <property type="match status" value="1"/>
</dbReference>
<dbReference type="Pfam" id="PF04972">
    <property type="entry name" value="BON"/>
    <property type="match status" value="1"/>
</dbReference>
<dbReference type="PROSITE" id="PS50914">
    <property type="entry name" value="BON"/>
    <property type="match status" value="1"/>
</dbReference>
<reference evidence="4" key="1">
    <citation type="journal article" date="2019" name="Int. J. Syst. Evol. Microbiol.">
        <title>The Global Catalogue of Microorganisms (GCM) 10K type strain sequencing project: providing services to taxonomists for standard genome sequencing and annotation.</title>
        <authorList>
            <consortium name="The Broad Institute Genomics Platform"/>
            <consortium name="The Broad Institute Genome Sequencing Center for Infectious Disease"/>
            <person name="Wu L."/>
            <person name="Ma J."/>
        </authorList>
    </citation>
    <scope>NUCLEOTIDE SEQUENCE [LARGE SCALE GENOMIC DNA]</scope>
    <source>
        <strain evidence="4">CCUG 58938</strain>
    </source>
</reference>
<evidence type="ECO:0000313" key="3">
    <source>
        <dbReference type="EMBL" id="MFD1003279.1"/>
    </source>
</evidence>
<dbReference type="InterPro" id="IPR051686">
    <property type="entry name" value="Lipoprotein_DolP"/>
</dbReference>